<evidence type="ECO:0000313" key="2">
    <source>
        <dbReference type="EMBL" id="TWT29696.1"/>
    </source>
</evidence>
<dbReference type="InterPro" id="IPR029063">
    <property type="entry name" value="SAM-dependent_MTases_sf"/>
</dbReference>
<comment type="caution">
    <text evidence="2">The sequence shown here is derived from an EMBL/GenBank/DDBJ whole genome shotgun (WGS) entry which is preliminary data.</text>
</comment>
<dbReference type="NCBIfam" id="TIGR01444">
    <property type="entry name" value="fkbM_fam"/>
    <property type="match status" value="1"/>
</dbReference>
<dbReference type="AlphaFoldDB" id="A0A5C5UTX3"/>
<evidence type="ECO:0000259" key="1">
    <source>
        <dbReference type="Pfam" id="PF05050"/>
    </source>
</evidence>
<sequence length="279" mass="30623">MTTQVIYDLGANNGGDIPYYLLKGDLVVAVEANPALCDLIQAKFKVEIEQGRLVVENCVVKAEGESGEVDFYIHNVHHVLSQLPRPDADVIDGYEQVSLPSKTIADIIGQYGPPHYIKIDIEHYDAQILRALFAADIRPPYISSESHSIEIFALLVAQGGYDAFKLVDGRTVAEVYANHTITSHQGEKIAISFPGHAAGPFGEDVEGPWMSGSDFVQVLAIEGLGWKDIHATHRHQAATKPASLLKHLVGYVDRKSKAKSREMIKRFGKALPWGRRSAA</sequence>
<reference evidence="2 3" key="1">
    <citation type="submission" date="2019-02" db="EMBL/GenBank/DDBJ databases">
        <title>Deep-cultivation of Planctomycetes and their phenomic and genomic characterization uncovers novel biology.</title>
        <authorList>
            <person name="Wiegand S."/>
            <person name="Jogler M."/>
            <person name="Boedeker C."/>
            <person name="Pinto D."/>
            <person name="Vollmers J."/>
            <person name="Rivas-Marin E."/>
            <person name="Kohn T."/>
            <person name="Peeters S.H."/>
            <person name="Heuer A."/>
            <person name="Rast P."/>
            <person name="Oberbeckmann S."/>
            <person name="Bunk B."/>
            <person name="Jeske O."/>
            <person name="Meyerdierks A."/>
            <person name="Storesund J.E."/>
            <person name="Kallscheuer N."/>
            <person name="Luecker S."/>
            <person name="Lage O.M."/>
            <person name="Pohl T."/>
            <person name="Merkel B.J."/>
            <person name="Hornburger P."/>
            <person name="Mueller R.-W."/>
            <person name="Bruemmer F."/>
            <person name="Labrenz M."/>
            <person name="Spormann A.M."/>
            <person name="Op Den Camp H."/>
            <person name="Overmann J."/>
            <person name="Amann R."/>
            <person name="Jetten M.S.M."/>
            <person name="Mascher T."/>
            <person name="Medema M.H."/>
            <person name="Devos D.P."/>
            <person name="Kaster A.-K."/>
            <person name="Ovreas L."/>
            <person name="Rohde M."/>
            <person name="Galperin M.Y."/>
            <person name="Jogler C."/>
        </authorList>
    </citation>
    <scope>NUCLEOTIDE SEQUENCE [LARGE SCALE GENOMIC DNA]</scope>
    <source>
        <strain evidence="2 3">Enr8</strain>
    </source>
</reference>
<protein>
    <recommendedName>
        <fullName evidence="1">Methyltransferase FkbM domain-containing protein</fullName>
    </recommendedName>
</protein>
<dbReference type="RefSeq" id="WP_146436667.1">
    <property type="nucleotide sequence ID" value="NZ_SJPF01000007.1"/>
</dbReference>
<dbReference type="OrthoDB" id="4104638at2"/>
<dbReference type="Pfam" id="PF05050">
    <property type="entry name" value="Methyltransf_21"/>
    <property type="match status" value="1"/>
</dbReference>
<dbReference type="InterPro" id="IPR006342">
    <property type="entry name" value="FkbM_mtfrase"/>
</dbReference>
<gene>
    <name evidence="2" type="ORF">Enr8_48840</name>
</gene>
<name>A0A5C5UTX3_9BACT</name>
<dbReference type="EMBL" id="SJPF01000007">
    <property type="protein sequence ID" value="TWT29696.1"/>
    <property type="molecule type" value="Genomic_DNA"/>
</dbReference>
<organism evidence="2 3">
    <name type="scientific">Blastopirellula retiformator</name>
    <dbReference type="NCBI Taxonomy" id="2527970"/>
    <lineage>
        <taxon>Bacteria</taxon>
        <taxon>Pseudomonadati</taxon>
        <taxon>Planctomycetota</taxon>
        <taxon>Planctomycetia</taxon>
        <taxon>Pirellulales</taxon>
        <taxon>Pirellulaceae</taxon>
        <taxon>Blastopirellula</taxon>
    </lineage>
</organism>
<dbReference type="Gene3D" id="3.40.50.150">
    <property type="entry name" value="Vaccinia Virus protein VP39"/>
    <property type="match status" value="1"/>
</dbReference>
<dbReference type="Proteomes" id="UP000318878">
    <property type="component" value="Unassembled WGS sequence"/>
</dbReference>
<keyword evidence="3" id="KW-1185">Reference proteome</keyword>
<feature type="domain" description="Methyltransferase FkbM" evidence="1">
    <location>
        <begin position="8"/>
        <end position="145"/>
    </location>
</feature>
<dbReference type="SUPFAM" id="SSF53335">
    <property type="entry name" value="S-adenosyl-L-methionine-dependent methyltransferases"/>
    <property type="match status" value="1"/>
</dbReference>
<proteinExistence type="predicted"/>
<accession>A0A5C5UTX3</accession>
<evidence type="ECO:0000313" key="3">
    <source>
        <dbReference type="Proteomes" id="UP000318878"/>
    </source>
</evidence>